<dbReference type="Pfam" id="PF00817">
    <property type="entry name" value="IMS"/>
    <property type="match status" value="1"/>
</dbReference>
<dbReference type="Gene3D" id="1.10.150.20">
    <property type="entry name" value="5' to 3' exonuclease, C-terminal subdomain"/>
    <property type="match status" value="1"/>
</dbReference>
<dbReference type="GO" id="GO:0042276">
    <property type="term" value="P:error-prone translesion synthesis"/>
    <property type="evidence" value="ECO:0007669"/>
    <property type="project" value="TreeGrafter"/>
</dbReference>
<name>A0A7H8Q9Y3_9BACL</name>
<reference evidence="5 6" key="1">
    <citation type="submission" date="2020-04" db="EMBL/GenBank/DDBJ databases">
        <authorList>
            <person name="Pajer P."/>
            <person name="Broz P."/>
        </authorList>
    </citation>
    <scope>NUCLEOTIDE SEQUENCE [LARGE SCALE GENOMIC DNA]</scope>
    <source>
        <strain evidence="6">NRL-ATB46093</strain>
    </source>
</reference>
<evidence type="ECO:0000259" key="4">
    <source>
        <dbReference type="PROSITE" id="PS50173"/>
    </source>
</evidence>
<dbReference type="CDD" id="cd01700">
    <property type="entry name" value="PolY_Pol_V_umuC"/>
    <property type="match status" value="1"/>
</dbReference>
<dbReference type="RefSeq" id="WP_176294178.1">
    <property type="nucleotide sequence ID" value="NZ_CP051177.1"/>
</dbReference>
<dbReference type="Gene3D" id="3.30.1490.100">
    <property type="entry name" value="DNA polymerase, Y-family, little finger domain"/>
    <property type="match status" value="1"/>
</dbReference>
<dbReference type="GO" id="GO:0009432">
    <property type="term" value="P:SOS response"/>
    <property type="evidence" value="ECO:0007669"/>
    <property type="project" value="TreeGrafter"/>
</dbReference>
<sequence>MESREGGGRTIACLDMRSFYASCAAVEAGLDPLEAYIAVVGNQERKGSVVLAASPRMKQEFGVRTGTRLFEIPGDSRIRLLEPKMGFFLKVSMAITDLLAEFVPKDCIHVYSVDESFIDFTRVESFWGGAEALIRHIQDALVRQFGLPSAVGVGPNMLLAKLALDLEAKKTGFAEWGYDDVPKKLWPVAPLSKMWGIGSRTEQTLNGMGIFSVGDLACTDVAKLEGRFGIIGHQLYQHANGIDLSELGAPLVEGQISYGKGQILYRDYTEMADILTIILEMCEDVAMRARQAGRAGRTIQLGVGYSKTAFGGGFSRSRSIEEATNETLQMYRVCQELFREHYLGKPVRQISLSLSNLEEESSMQLSLFEVRKWENRKLGAAMDQIRNRYGYSAIYRAVSGTEAGTAIARTRLIGGHQK</sequence>
<dbReference type="InterPro" id="IPR017961">
    <property type="entry name" value="DNA_pol_Y-fam_little_finger"/>
</dbReference>
<dbReference type="Gene3D" id="3.30.70.270">
    <property type="match status" value="1"/>
</dbReference>
<keyword evidence="3" id="KW-0548">Nucleotidyltransferase</keyword>
<dbReference type="InterPro" id="IPR043502">
    <property type="entry name" value="DNA/RNA_pol_sf"/>
</dbReference>
<protein>
    <submittedName>
        <fullName evidence="5">UV damage repair protein UvrX</fullName>
    </submittedName>
</protein>
<dbReference type="InterPro" id="IPR050116">
    <property type="entry name" value="DNA_polymerase-Y"/>
</dbReference>
<dbReference type="Gene3D" id="3.40.1170.60">
    <property type="match status" value="1"/>
</dbReference>
<feature type="domain" description="UmuC" evidence="4">
    <location>
        <begin position="11"/>
        <end position="198"/>
    </location>
</feature>
<dbReference type="SUPFAM" id="SSF100879">
    <property type="entry name" value="Lesion bypass DNA polymerase (Y-family), little finger domain"/>
    <property type="match status" value="1"/>
</dbReference>
<dbReference type="GO" id="GO:0006281">
    <property type="term" value="P:DNA repair"/>
    <property type="evidence" value="ECO:0007669"/>
    <property type="project" value="InterPro"/>
</dbReference>
<dbReference type="InterPro" id="IPR024728">
    <property type="entry name" value="PolY_HhH_motif"/>
</dbReference>
<keyword evidence="2" id="KW-0515">Mutator protein</keyword>
<keyword evidence="3" id="KW-0239">DNA-directed DNA polymerase</keyword>
<organism evidence="5 6">
    <name type="scientific">Planococcus glaciei</name>
    <dbReference type="NCBI Taxonomy" id="459472"/>
    <lineage>
        <taxon>Bacteria</taxon>
        <taxon>Bacillati</taxon>
        <taxon>Bacillota</taxon>
        <taxon>Bacilli</taxon>
        <taxon>Bacillales</taxon>
        <taxon>Caryophanaceae</taxon>
        <taxon>Planococcus</taxon>
    </lineage>
</organism>
<keyword evidence="3" id="KW-0808">Transferase</keyword>
<comment type="similarity">
    <text evidence="1">Belongs to the DNA polymerase type-Y family.</text>
</comment>
<evidence type="ECO:0000313" key="6">
    <source>
        <dbReference type="Proteomes" id="UP000509222"/>
    </source>
</evidence>
<dbReference type="PROSITE" id="PS50173">
    <property type="entry name" value="UMUC"/>
    <property type="match status" value="1"/>
</dbReference>
<accession>A0A7H8Q9Y3</accession>
<evidence type="ECO:0000313" key="5">
    <source>
        <dbReference type="EMBL" id="QKX50043.1"/>
    </source>
</evidence>
<proteinExistence type="inferred from homology"/>
<gene>
    <name evidence="5" type="ORF">HF394_05280</name>
</gene>
<dbReference type="GO" id="GO:0003684">
    <property type="term" value="F:damaged DNA binding"/>
    <property type="evidence" value="ECO:0007669"/>
    <property type="project" value="InterPro"/>
</dbReference>
<dbReference type="InterPro" id="IPR001126">
    <property type="entry name" value="UmuC"/>
</dbReference>
<dbReference type="InterPro" id="IPR036775">
    <property type="entry name" value="DNA_pol_Y-fam_lit_finger_sf"/>
</dbReference>
<evidence type="ECO:0000256" key="1">
    <source>
        <dbReference type="ARBA" id="ARBA00010945"/>
    </source>
</evidence>
<dbReference type="EMBL" id="CP051177">
    <property type="protein sequence ID" value="QKX50043.1"/>
    <property type="molecule type" value="Genomic_DNA"/>
</dbReference>
<dbReference type="PANTHER" id="PTHR11076">
    <property type="entry name" value="DNA REPAIR POLYMERASE UMUC / TRANSFERASE FAMILY MEMBER"/>
    <property type="match status" value="1"/>
</dbReference>
<dbReference type="PANTHER" id="PTHR11076:SF35">
    <property type="entry name" value="DNA REPAIR PROTEIN HOMOLOG YOBH"/>
    <property type="match status" value="1"/>
</dbReference>
<dbReference type="SUPFAM" id="SSF56672">
    <property type="entry name" value="DNA/RNA polymerases"/>
    <property type="match status" value="1"/>
</dbReference>
<dbReference type="InterPro" id="IPR043128">
    <property type="entry name" value="Rev_trsase/Diguanyl_cyclase"/>
</dbReference>
<evidence type="ECO:0000256" key="3">
    <source>
        <dbReference type="ARBA" id="ARBA00022932"/>
    </source>
</evidence>
<keyword evidence="6" id="KW-1185">Reference proteome</keyword>
<reference evidence="6" key="2">
    <citation type="submission" date="2020-06" db="EMBL/GenBank/DDBJ databases">
        <title>Isolation of Planomicrobium glaciei.</title>
        <authorList>
            <person name="Malisova L."/>
            <person name="Safrankova R."/>
            <person name="Jakubu V."/>
            <person name="Spanelova P."/>
        </authorList>
    </citation>
    <scope>NUCLEOTIDE SEQUENCE [LARGE SCALE GENOMIC DNA]</scope>
    <source>
        <strain evidence="6">NRL-ATB46093</strain>
    </source>
</reference>
<dbReference type="GO" id="GO:0003887">
    <property type="term" value="F:DNA-directed DNA polymerase activity"/>
    <property type="evidence" value="ECO:0007669"/>
    <property type="project" value="UniProtKB-KW"/>
</dbReference>
<dbReference type="GO" id="GO:0005829">
    <property type="term" value="C:cytosol"/>
    <property type="evidence" value="ECO:0007669"/>
    <property type="project" value="TreeGrafter"/>
</dbReference>
<dbReference type="Pfam" id="PF11798">
    <property type="entry name" value="IMS_HHH"/>
    <property type="match status" value="1"/>
</dbReference>
<dbReference type="Proteomes" id="UP000509222">
    <property type="component" value="Chromosome"/>
</dbReference>
<evidence type="ECO:0000256" key="2">
    <source>
        <dbReference type="ARBA" id="ARBA00022457"/>
    </source>
</evidence>
<dbReference type="AlphaFoldDB" id="A0A7H8Q9Y3"/>
<dbReference type="Pfam" id="PF11799">
    <property type="entry name" value="IMS_C"/>
    <property type="match status" value="1"/>
</dbReference>